<dbReference type="Gene3D" id="3.40.50.620">
    <property type="entry name" value="HUPs"/>
    <property type="match status" value="1"/>
</dbReference>
<proteinExistence type="inferred from homology"/>
<keyword evidence="4" id="KW-0547">Nucleotide-binding</keyword>
<evidence type="ECO:0000256" key="6">
    <source>
        <dbReference type="ARBA" id="ARBA00048539"/>
    </source>
</evidence>
<dbReference type="AlphaFoldDB" id="A0A0L0NER0"/>
<evidence type="ECO:0000313" key="9">
    <source>
        <dbReference type="Proteomes" id="UP000036947"/>
    </source>
</evidence>
<dbReference type="PANTHER" id="PTHR43033:SF1">
    <property type="entry name" value="TRNA(ILE)-LYSIDINE SYNTHASE-RELATED"/>
    <property type="match status" value="1"/>
</dbReference>
<dbReference type="Pfam" id="PF01171">
    <property type="entry name" value="ATP_bind_3"/>
    <property type="match status" value="2"/>
</dbReference>
<dbReference type="GO" id="GO:0032267">
    <property type="term" value="F:tRNA(Ile)-lysidine synthase activity"/>
    <property type="evidence" value="ECO:0007669"/>
    <property type="project" value="UniProtKB-EC"/>
</dbReference>
<dbReference type="CDD" id="cd01992">
    <property type="entry name" value="TilS_N"/>
    <property type="match status" value="1"/>
</dbReference>
<dbReference type="PANTHER" id="PTHR43033">
    <property type="entry name" value="TRNA(ILE)-LYSIDINE SYNTHASE-RELATED"/>
    <property type="match status" value="1"/>
</dbReference>
<keyword evidence="2" id="KW-0436">Ligase</keyword>
<accession>A0A0L0NER0</accession>
<comment type="caution">
    <text evidence="8">The sequence shown here is derived from an EMBL/GenBank/DDBJ whole genome shotgun (WGS) entry which is preliminary data.</text>
</comment>
<evidence type="ECO:0000256" key="4">
    <source>
        <dbReference type="ARBA" id="ARBA00022741"/>
    </source>
</evidence>
<evidence type="ECO:0000256" key="1">
    <source>
        <dbReference type="ARBA" id="ARBA00013267"/>
    </source>
</evidence>
<feature type="domain" description="tRNA(Ile)-lysidine/2-thiocytidine synthase N-terminal" evidence="7">
    <location>
        <begin position="87"/>
        <end position="237"/>
    </location>
</feature>
<evidence type="ECO:0000313" key="8">
    <source>
        <dbReference type="EMBL" id="KND92667.1"/>
    </source>
</evidence>
<name>A0A0L0NER0_TOLOC</name>
<dbReference type="InterPro" id="IPR014729">
    <property type="entry name" value="Rossmann-like_a/b/a_fold"/>
</dbReference>
<dbReference type="InterPro" id="IPR012094">
    <property type="entry name" value="tRNA_Ile_lys_synt"/>
</dbReference>
<reference evidence="8 9" key="1">
    <citation type="journal article" date="2015" name="BMC Genomics">
        <title>The genome of the truffle-parasite Tolypocladium ophioglossoides and the evolution of antifungal peptaibiotics.</title>
        <authorList>
            <person name="Quandt C.A."/>
            <person name="Bushley K.E."/>
            <person name="Spatafora J.W."/>
        </authorList>
    </citation>
    <scope>NUCLEOTIDE SEQUENCE [LARGE SCALE GENOMIC DNA]</scope>
    <source>
        <strain evidence="8 9">CBS 100239</strain>
    </source>
</reference>
<dbReference type="EMBL" id="LFRF01000005">
    <property type="protein sequence ID" value="KND92667.1"/>
    <property type="molecule type" value="Genomic_DNA"/>
</dbReference>
<feature type="domain" description="tRNA(Ile)-lysidine/2-thiocytidine synthase N-terminal" evidence="7">
    <location>
        <begin position="325"/>
        <end position="372"/>
    </location>
</feature>
<gene>
    <name evidence="8" type="ORF">TOPH_02703</name>
</gene>
<dbReference type="SUPFAM" id="SSF52402">
    <property type="entry name" value="Adenine nucleotide alpha hydrolases-like"/>
    <property type="match status" value="1"/>
</dbReference>
<evidence type="ECO:0000256" key="2">
    <source>
        <dbReference type="ARBA" id="ARBA00022598"/>
    </source>
</evidence>
<evidence type="ECO:0000259" key="7">
    <source>
        <dbReference type="Pfam" id="PF01171"/>
    </source>
</evidence>
<organism evidence="8 9">
    <name type="scientific">Tolypocladium ophioglossoides (strain CBS 100239)</name>
    <name type="common">Snaketongue truffleclub</name>
    <name type="synonym">Elaphocordyceps ophioglossoides</name>
    <dbReference type="NCBI Taxonomy" id="1163406"/>
    <lineage>
        <taxon>Eukaryota</taxon>
        <taxon>Fungi</taxon>
        <taxon>Dikarya</taxon>
        <taxon>Ascomycota</taxon>
        <taxon>Pezizomycotina</taxon>
        <taxon>Sordariomycetes</taxon>
        <taxon>Hypocreomycetidae</taxon>
        <taxon>Hypocreales</taxon>
        <taxon>Ophiocordycipitaceae</taxon>
        <taxon>Tolypocladium</taxon>
    </lineage>
</organism>
<sequence>SSESPDLQIFSQLSPKQRGLQFRHIHIHGTCGRTGLATGEACDGMSAPTRVFHHGPKPISLAEFRDAVEAVCPPRFPAVRYARSRRVALAVSGGVDSMAMAFLFSNLLKTHRGIKIGDNPAESAFGIVVDHQLREGSTREASRVALELKRLGLKAVIKPLNWRDVRRRGMDPAQLPNLEGLARTMRYQTLGLTCCYLQASNLFFAHHRDDQYETVLMRLLAGHGYRGLQGIREANAIPECYELHGVYKSGLLDDQLQRHPYLSFKPPNKEMRRLRLILKNDSSEEPWNHIKTYLGTNDMSAQFPGHINRDVDPRVPYLTPLNCEDGGIMIHRPLLEFDKDRLIATCEANKIRWFEDHTNVDPTLTTRNAIRHITRSHELPAALRKPSILALSLRAKRKTNSEEAAGRRLLVREAVIQEFDPNAGTLLVELPSFRTGQSQPRRLFAAARDQARKPQRRVVAAIAIRKLVEFVTPDLHAPPLSNLENVVDRLFPELSSGPVGQPPKAFSIAGVVFDPVVSPASTKWFISRAPYSSSQPLPERKLPGYLNYNPVYWGHGSEEAASRHAYWRSWKTAKIWDGRFWIRVSARVPARFHILPLLPQYAKPFRLALPPKQRTRLERILKYYAPGKVRYSLPALYSVEVPRGSDPVRSTLTLLALPSLGIHVPGLERWVKYEARYKKIDVTLLGRKRRGSESPVLGYYHSCNNGDALLHMTTTEFGETCMLSLDIHLDCARLSAVCHQGSKHAALQKRGGRARSVQASAEGGR</sequence>
<dbReference type="GO" id="GO:0005524">
    <property type="term" value="F:ATP binding"/>
    <property type="evidence" value="ECO:0007669"/>
    <property type="project" value="UniProtKB-KW"/>
</dbReference>
<protein>
    <recommendedName>
        <fullName evidence="1">tRNA(Ile)-lysidine synthetase</fullName>
        <ecNumber evidence="1">6.3.4.19</ecNumber>
    </recommendedName>
</protein>
<keyword evidence="5" id="KW-0067">ATP-binding</keyword>
<dbReference type="STRING" id="1163406.A0A0L0NER0"/>
<evidence type="ECO:0000256" key="5">
    <source>
        <dbReference type="ARBA" id="ARBA00022840"/>
    </source>
</evidence>
<feature type="non-terminal residue" evidence="8">
    <location>
        <position position="1"/>
    </location>
</feature>
<keyword evidence="9" id="KW-1185">Reference proteome</keyword>
<dbReference type="OrthoDB" id="434144at2759"/>
<dbReference type="InterPro" id="IPR012795">
    <property type="entry name" value="tRNA_Ile_lys_synt_N"/>
</dbReference>
<dbReference type="GO" id="GO:0008033">
    <property type="term" value="P:tRNA processing"/>
    <property type="evidence" value="ECO:0007669"/>
    <property type="project" value="UniProtKB-KW"/>
</dbReference>
<dbReference type="InterPro" id="IPR011063">
    <property type="entry name" value="TilS/TtcA_N"/>
</dbReference>
<comment type="catalytic activity">
    <reaction evidence="6">
        <text>cytidine(34) in tRNA(Ile2) + L-lysine + ATP = lysidine(34) in tRNA(Ile2) + AMP + diphosphate + H(+)</text>
        <dbReference type="Rhea" id="RHEA:43744"/>
        <dbReference type="Rhea" id="RHEA-COMP:10625"/>
        <dbReference type="Rhea" id="RHEA-COMP:10670"/>
        <dbReference type="ChEBI" id="CHEBI:15378"/>
        <dbReference type="ChEBI" id="CHEBI:30616"/>
        <dbReference type="ChEBI" id="CHEBI:32551"/>
        <dbReference type="ChEBI" id="CHEBI:33019"/>
        <dbReference type="ChEBI" id="CHEBI:82748"/>
        <dbReference type="ChEBI" id="CHEBI:83665"/>
        <dbReference type="ChEBI" id="CHEBI:456215"/>
        <dbReference type="EC" id="6.3.4.19"/>
    </reaction>
</comment>
<dbReference type="EC" id="6.3.4.19" evidence="1"/>
<dbReference type="HAMAP" id="MF_01161">
    <property type="entry name" value="tRNA_Ile_lys_synt"/>
    <property type="match status" value="1"/>
</dbReference>
<keyword evidence="3" id="KW-0819">tRNA processing</keyword>
<dbReference type="Proteomes" id="UP000036947">
    <property type="component" value="Unassembled WGS sequence"/>
</dbReference>
<evidence type="ECO:0000256" key="3">
    <source>
        <dbReference type="ARBA" id="ARBA00022694"/>
    </source>
</evidence>